<keyword evidence="7" id="KW-0808">Transferase</keyword>
<evidence type="ECO:0000256" key="13">
    <source>
        <dbReference type="ARBA" id="ARBA00022840"/>
    </source>
</evidence>
<evidence type="ECO:0000256" key="16">
    <source>
        <dbReference type="ARBA" id="ARBA00023170"/>
    </source>
</evidence>
<dbReference type="PROSITE" id="PS00108">
    <property type="entry name" value="PROTEIN_KINASE_ST"/>
    <property type="match status" value="1"/>
</dbReference>
<dbReference type="InterPro" id="IPR011009">
    <property type="entry name" value="Kinase-like_dom_sf"/>
</dbReference>
<evidence type="ECO:0000256" key="3">
    <source>
        <dbReference type="ARBA" id="ARBA00010217"/>
    </source>
</evidence>
<feature type="domain" description="Protein kinase" evidence="20">
    <location>
        <begin position="312"/>
        <end position="590"/>
    </location>
</feature>
<dbReference type="Pfam" id="PF00139">
    <property type="entry name" value="Lectin_legB"/>
    <property type="match status" value="1"/>
</dbReference>
<keyword evidence="16" id="KW-0675">Receptor</keyword>
<dbReference type="Gene3D" id="3.30.200.20">
    <property type="entry name" value="Phosphorylase Kinase, domain 1"/>
    <property type="match status" value="1"/>
</dbReference>
<dbReference type="FunFam" id="3.30.200.20:FF:000168">
    <property type="entry name" value="L-type lectin-domain containing receptor kinase IX.1"/>
    <property type="match status" value="1"/>
</dbReference>
<dbReference type="Pfam" id="PF07714">
    <property type="entry name" value="PK_Tyr_Ser-Thr"/>
    <property type="match status" value="1"/>
</dbReference>
<dbReference type="GO" id="GO:0005886">
    <property type="term" value="C:plasma membrane"/>
    <property type="evidence" value="ECO:0007669"/>
    <property type="project" value="UniProtKB-SubCell"/>
</dbReference>
<dbReference type="SUPFAM" id="SSF56112">
    <property type="entry name" value="Protein kinase-like (PK-like)"/>
    <property type="match status" value="1"/>
</dbReference>
<comment type="similarity">
    <text evidence="2">In the N-terminal section; belongs to the leguminous lectin family.</text>
</comment>
<evidence type="ECO:0000259" key="20">
    <source>
        <dbReference type="PROSITE" id="PS50011"/>
    </source>
</evidence>
<dbReference type="EC" id="2.7.11.1" evidence="4"/>
<keyword evidence="15 19" id="KW-0472">Membrane</keyword>
<keyword evidence="5" id="KW-1003">Cell membrane</keyword>
<feature type="binding site" evidence="18">
    <location>
        <position position="341"/>
    </location>
    <ligand>
        <name>ATP</name>
        <dbReference type="ChEBI" id="CHEBI:30616"/>
    </ligand>
</feature>
<evidence type="ECO:0000256" key="5">
    <source>
        <dbReference type="ARBA" id="ARBA00022475"/>
    </source>
</evidence>
<dbReference type="Gene3D" id="2.60.120.200">
    <property type="match status" value="1"/>
</dbReference>
<evidence type="ECO:0000256" key="6">
    <source>
        <dbReference type="ARBA" id="ARBA00022527"/>
    </source>
</evidence>
<keyword evidence="17" id="KW-0325">Glycoprotein</keyword>
<dbReference type="FunFam" id="1.10.510.10:FF:000240">
    <property type="entry name" value="Lectin-domain containing receptor kinase A4.3"/>
    <property type="match status" value="1"/>
</dbReference>
<evidence type="ECO:0000256" key="14">
    <source>
        <dbReference type="ARBA" id="ARBA00022989"/>
    </source>
</evidence>
<keyword evidence="14 19" id="KW-1133">Transmembrane helix</keyword>
<dbReference type="InterPro" id="IPR017441">
    <property type="entry name" value="Protein_kinase_ATP_BS"/>
</dbReference>
<evidence type="ECO:0000256" key="2">
    <source>
        <dbReference type="ARBA" id="ARBA00008536"/>
    </source>
</evidence>
<evidence type="ECO:0000256" key="1">
    <source>
        <dbReference type="ARBA" id="ARBA00004251"/>
    </source>
</evidence>
<evidence type="ECO:0000256" key="11">
    <source>
        <dbReference type="ARBA" id="ARBA00022741"/>
    </source>
</evidence>
<evidence type="ECO:0000256" key="19">
    <source>
        <dbReference type="SAM" id="Phobius"/>
    </source>
</evidence>
<dbReference type="OrthoDB" id="2014828at2759"/>
<evidence type="ECO:0000313" key="22">
    <source>
        <dbReference type="Proteomes" id="UP001141806"/>
    </source>
</evidence>
<keyword evidence="11 18" id="KW-0547">Nucleotide-binding</keyword>
<dbReference type="InterPro" id="IPR000719">
    <property type="entry name" value="Prot_kinase_dom"/>
</dbReference>
<dbReference type="PROSITE" id="PS00307">
    <property type="entry name" value="LECTIN_LEGUME_BETA"/>
    <property type="match status" value="1"/>
</dbReference>
<evidence type="ECO:0000256" key="8">
    <source>
        <dbReference type="ARBA" id="ARBA00022692"/>
    </source>
</evidence>
<dbReference type="SMART" id="SM00220">
    <property type="entry name" value="S_TKc"/>
    <property type="match status" value="1"/>
</dbReference>
<comment type="subcellular location">
    <subcellularLocation>
        <location evidence="1">Cell membrane</location>
        <topology evidence="1">Single-pass type I membrane protein</topology>
    </subcellularLocation>
</comment>
<evidence type="ECO:0000256" key="9">
    <source>
        <dbReference type="ARBA" id="ARBA00022729"/>
    </source>
</evidence>
<dbReference type="InterPro" id="IPR008271">
    <property type="entry name" value="Ser/Thr_kinase_AS"/>
</dbReference>
<dbReference type="InterPro" id="IPR013320">
    <property type="entry name" value="ConA-like_dom_sf"/>
</dbReference>
<sequence>MSQGNTSILLLQDASISARNYIDLTINQVDQGLNYSIGRASYVKPVQIWDKKTGKLTDFTTHFSFAIKPAEGITEEHGDGLAFFLTDNSNSTISSSTAGGGIGLYNSSATNCSNSIIAVEFDTWKNDWDPVGNHIGIDINSIVSAKTVTWNTSSKDKASVWITYNSSTQLLSVFLTYDSHTVFNGVSPNLSYTIDLRKYLTEWVFVGFSASTGNASELHKLYSWDFCSSLETGKTGKTGKTWVVILVSCVAAIFAGLGFGWFLKRRKKKQEIVADDDDDDVELHAAMDDEFEMESGPRRFTYAELALATNNFDEKGKLGEGGFGGVYRGFLTDLNLEVAVKRISEGSKQGIKEYVSEVKIIGRLRHKNLVQLVGWCHQRGQLLLVYEFMPNGSLDSYLYKNRSSMLWELRYKIAHDLAYALLYLHEEWEQCVLHRDIKSSNVILDSNFNAKLGDFGLARLVEHGKESQTTVLAGTMGYMAPECLFTGKASKESDVYSFGIVALEIACGRRSIEMNTDPAMIRLVEWVWELYGRGKLVEAADPSLGKDFNEKQLERLLAVGLWCAHPDCNVRPSIRQAIYVLNFEASLPILPCQMPVPSYFSTSSFRMSSVLNNITSSHDTTHTQSSCKSFPTDSSKLITMFPPLSSASASFLLN</sequence>
<dbReference type="PROSITE" id="PS00107">
    <property type="entry name" value="PROTEIN_KINASE_ATP"/>
    <property type="match status" value="1"/>
</dbReference>
<keyword evidence="10" id="KW-0430">Lectin</keyword>
<reference evidence="21" key="1">
    <citation type="journal article" date="2023" name="Plant J.">
        <title>The genome of the king protea, Protea cynaroides.</title>
        <authorList>
            <person name="Chang J."/>
            <person name="Duong T.A."/>
            <person name="Schoeman C."/>
            <person name="Ma X."/>
            <person name="Roodt D."/>
            <person name="Barker N."/>
            <person name="Li Z."/>
            <person name="Van de Peer Y."/>
            <person name="Mizrachi E."/>
        </authorList>
    </citation>
    <scope>NUCLEOTIDE SEQUENCE</scope>
    <source>
        <tissue evidence="21">Young leaves</tissue>
    </source>
</reference>
<keyword evidence="9" id="KW-0732">Signal</keyword>
<evidence type="ECO:0000256" key="4">
    <source>
        <dbReference type="ARBA" id="ARBA00012513"/>
    </source>
</evidence>
<dbReference type="EMBL" id="JAMYWD010000006">
    <property type="protein sequence ID" value="KAJ4968797.1"/>
    <property type="molecule type" value="Genomic_DNA"/>
</dbReference>
<comment type="caution">
    <text evidence="21">The sequence shown here is derived from an EMBL/GenBank/DDBJ whole genome shotgun (WGS) entry which is preliminary data.</text>
</comment>
<evidence type="ECO:0000256" key="10">
    <source>
        <dbReference type="ARBA" id="ARBA00022734"/>
    </source>
</evidence>
<evidence type="ECO:0000256" key="17">
    <source>
        <dbReference type="ARBA" id="ARBA00023180"/>
    </source>
</evidence>
<feature type="transmembrane region" description="Helical" evidence="19">
    <location>
        <begin position="242"/>
        <end position="263"/>
    </location>
</feature>
<dbReference type="GO" id="GO:0004674">
    <property type="term" value="F:protein serine/threonine kinase activity"/>
    <property type="evidence" value="ECO:0007669"/>
    <property type="project" value="UniProtKB-KW"/>
</dbReference>
<keyword evidence="13 18" id="KW-0067">ATP-binding</keyword>
<evidence type="ECO:0000256" key="15">
    <source>
        <dbReference type="ARBA" id="ARBA00023136"/>
    </source>
</evidence>
<dbReference type="PANTHER" id="PTHR27007">
    <property type="match status" value="1"/>
</dbReference>
<dbReference type="PROSITE" id="PS50011">
    <property type="entry name" value="PROTEIN_KINASE_DOM"/>
    <property type="match status" value="1"/>
</dbReference>
<comment type="similarity">
    <text evidence="3">In the C-terminal section; belongs to the protein kinase superfamily. Ser/Thr protein kinase family.</text>
</comment>
<keyword evidence="22" id="KW-1185">Reference proteome</keyword>
<evidence type="ECO:0000256" key="12">
    <source>
        <dbReference type="ARBA" id="ARBA00022777"/>
    </source>
</evidence>
<dbReference type="InterPro" id="IPR050528">
    <property type="entry name" value="L-type_Lectin-RKs"/>
</dbReference>
<evidence type="ECO:0000313" key="21">
    <source>
        <dbReference type="EMBL" id="KAJ4968797.1"/>
    </source>
</evidence>
<proteinExistence type="inferred from homology"/>
<evidence type="ECO:0000256" key="18">
    <source>
        <dbReference type="PROSITE-ProRule" id="PRU10141"/>
    </source>
</evidence>
<keyword evidence="8 19" id="KW-0812">Transmembrane</keyword>
<dbReference type="InterPro" id="IPR001245">
    <property type="entry name" value="Ser-Thr/Tyr_kinase_cat_dom"/>
</dbReference>
<organism evidence="21 22">
    <name type="scientific">Protea cynaroides</name>
    <dbReference type="NCBI Taxonomy" id="273540"/>
    <lineage>
        <taxon>Eukaryota</taxon>
        <taxon>Viridiplantae</taxon>
        <taxon>Streptophyta</taxon>
        <taxon>Embryophyta</taxon>
        <taxon>Tracheophyta</taxon>
        <taxon>Spermatophyta</taxon>
        <taxon>Magnoliopsida</taxon>
        <taxon>Proteales</taxon>
        <taxon>Proteaceae</taxon>
        <taxon>Protea</taxon>
    </lineage>
</organism>
<evidence type="ECO:0000256" key="7">
    <source>
        <dbReference type="ARBA" id="ARBA00022679"/>
    </source>
</evidence>
<dbReference type="SUPFAM" id="SSF49899">
    <property type="entry name" value="Concanavalin A-like lectins/glucanases"/>
    <property type="match status" value="1"/>
</dbReference>
<gene>
    <name evidence="21" type="ORF">NE237_015498</name>
</gene>
<dbReference type="InterPro" id="IPR019825">
    <property type="entry name" value="Lectin_legB_Mn/Ca_BS"/>
</dbReference>
<dbReference type="GO" id="GO:0005524">
    <property type="term" value="F:ATP binding"/>
    <property type="evidence" value="ECO:0007669"/>
    <property type="project" value="UniProtKB-UniRule"/>
</dbReference>
<dbReference type="AlphaFoldDB" id="A0A9Q0KE48"/>
<dbReference type="GO" id="GO:0002229">
    <property type="term" value="P:defense response to oomycetes"/>
    <property type="evidence" value="ECO:0007669"/>
    <property type="project" value="UniProtKB-ARBA"/>
</dbReference>
<name>A0A9Q0KE48_9MAGN</name>
<dbReference type="GO" id="GO:0030246">
    <property type="term" value="F:carbohydrate binding"/>
    <property type="evidence" value="ECO:0007669"/>
    <property type="project" value="UniProtKB-KW"/>
</dbReference>
<keyword evidence="6" id="KW-0723">Serine/threonine-protein kinase</keyword>
<dbReference type="Proteomes" id="UP001141806">
    <property type="component" value="Unassembled WGS sequence"/>
</dbReference>
<keyword evidence="12" id="KW-0418">Kinase</keyword>
<dbReference type="InterPro" id="IPR001220">
    <property type="entry name" value="Legume_lectin_dom"/>
</dbReference>
<dbReference type="CDD" id="cd06899">
    <property type="entry name" value="lectin_legume_LecRK_Arcelin_ConA"/>
    <property type="match status" value="1"/>
</dbReference>
<protein>
    <recommendedName>
        <fullName evidence="4">non-specific serine/threonine protein kinase</fullName>
        <ecNumber evidence="4">2.7.11.1</ecNumber>
    </recommendedName>
</protein>
<dbReference type="Gene3D" id="1.10.510.10">
    <property type="entry name" value="Transferase(Phosphotransferase) domain 1"/>
    <property type="match status" value="1"/>
</dbReference>
<accession>A0A9Q0KE48</accession>